<feature type="transmembrane region" description="Helical" evidence="7">
    <location>
        <begin position="227"/>
        <end position="247"/>
    </location>
</feature>
<dbReference type="PANTHER" id="PTHR47737:SF1">
    <property type="entry name" value="GLYCINE BETAINE_PROLINE BETAINE TRANSPORT SYSTEM PERMEASE PROTEIN PROW"/>
    <property type="match status" value="1"/>
</dbReference>
<keyword evidence="3" id="KW-1003">Cell membrane</keyword>
<dbReference type="AlphaFoldDB" id="A0A285VAB3"/>
<feature type="transmembrane region" description="Helical" evidence="7">
    <location>
        <begin position="63"/>
        <end position="92"/>
    </location>
</feature>
<keyword evidence="11" id="KW-1185">Reference proteome</keyword>
<feature type="region of interest" description="Disordered" evidence="8">
    <location>
        <begin position="308"/>
        <end position="327"/>
    </location>
</feature>
<dbReference type="PANTHER" id="PTHR47737">
    <property type="entry name" value="GLYCINE BETAINE/PROLINE BETAINE TRANSPORT SYSTEM PERMEASE PROTEIN PROW"/>
    <property type="match status" value="1"/>
</dbReference>
<dbReference type="FunFam" id="1.10.3720.10:FF:000001">
    <property type="entry name" value="Glycine betaine ABC transporter, permease"/>
    <property type="match status" value="1"/>
</dbReference>
<dbReference type="GO" id="GO:0015871">
    <property type="term" value="P:choline transport"/>
    <property type="evidence" value="ECO:0007669"/>
    <property type="project" value="TreeGrafter"/>
</dbReference>
<dbReference type="RefSeq" id="WP_245852731.1">
    <property type="nucleotide sequence ID" value="NZ_OBQI01000003.1"/>
</dbReference>
<comment type="subcellular location">
    <subcellularLocation>
        <location evidence="7">Cell membrane</location>
        <topology evidence="7">Multi-pass membrane protein</topology>
    </subcellularLocation>
    <subcellularLocation>
        <location evidence="1">Membrane</location>
        <topology evidence="1">Multi-pass membrane protein</topology>
    </subcellularLocation>
</comment>
<dbReference type="InterPro" id="IPR035906">
    <property type="entry name" value="MetI-like_sf"/>
</dbReference>
<dbReference type="CDD" id="cd06261">
    <property type="entry name" value="TM_PBP2"/>
    <property type="match status" value="1"/>
</dbReference>
<comment type="similarity">
    <text evidence="7">Belongs to the binding-protein-dependent transport system permease family.</text>
</comment>
<dbReference type="InterPro" id="IPR000515">
    <property type="entry name" value="MetI-like"/>
</dbReference>
<organism evidence="10 11">
    <name type="scientific">Blastococcus aggregatus</name>
    <dbReference type="NCBI Taxonomy" id="38502"/>
    <lineage>
        <taxon>Bacteria</taxon>
        <taxon>Bacillati</taxon>
        <taxon>Actinomycetota</taxon>
        <taxon>Actinomycetes</taxon>
        <taxon>Geodermatophilales</taxon>
        <taxon>Geodermatophilaceae</taxon>
        <taxon>Blastococcus</taxon>
    </lineage>
</organism>
<sequence length="327" mass="34202">MAEPTTILAVDEGPLPRVPVGEWVDTAIDWLKDNFDPFFDAVKTGTETSVEGVTDGLLALPPLLFAAILAALALVVRSAVFAVGSLLGLLLIQSMELWEPAMQTLALVLVATLVAIVIAIPVGIAAAKSSRVSAVVRPVLDLMQTMPAFVYLIPAVTFFSIGLVPGVITTIIFALPPGVRLTELGIRQVDRETVEAGHAFGSSPWQILRGIELPLARPTIMAGVNQVIMLALSMAVIAGLIGAPGLGQVVVTSISRLNIGLGFEAGLSVVILAIFLDRLTSSFGERRREGGLRSRLVRRRTAPAAGTPVVAAEDTVPASRPTAGAGI</sequence>
<dbReference type="PROSITE" id="PS50928">
    <property type="entry name" value="ABC_TM1"/>
    <property type="match status" value="1"/>
</dbReference>
<evidence type="ECO:0000256" key="1">
    <source>
        <dbReference type="ARBA" id="ARBA00004141"/>
    </source>
</evidence>
<feature type="transmembrane region" description="Helical" evidence="7">
    <location>
        <begin position="104"/>
        <end position="128"/>
    </location>
</feature>
<feature type="transmembrane region" description="Helical" evidence="7">
    <location>
        <begin position="148"/>
        <end position="175"/>
    </location>
</feature>
<evidence type="ECO:0000313" key="11">
    <source>
        <dbReference type="Proteomes" id="UP000219435"/>
    </source>
</evidence>
<evidence type="ECO:0000256" key="3">
    <source>
        <dbReference type="ARBA" id="ARBA00022475"/>
    </source>
</evidence>
<dbReference type="GO" id="GO:0015226">
    <property type="term" value="F:carnitine transmembrane transporter activity"/>
    <property type="evidence" value="ECO:0007669"/>
    <property type="project" value="TreeGrafter"/>
</dbReference>
<dbReference type="GO" id="GO:0043190">
    <property type="term" value="C:ATP-binding cassette (ABC) transporter complex"/>
    <property type="evidence" value="ECO:0007669"/>
    <property type="project" value="TreeGrafter"/>
</dbReference>
<evidence type="ECO:0000256" key="6">
    <source>
        <dbReference type="ARBA" id="ARBA00023136"/>
    </source>
</evidence>
<dbReference type="GO" id="GO:0005275">
    <property type="term" value="F:amine transmembrane transporter activity"/>
    <property type="evidence" value="ECO:0007669"/>
    <property type="project" value="TreeGrafter"/>
</dbReference>
<keyword evidence="2 7" id="KW-0813">Transport</keyword>
<evidence type="ECO:0000256" key="5">
    <source>
        <dbReference type="ARBA" id="ARBA00022989"/>
    </source>
</evidence>
<evidence type="ECO:0000256" key="4">
    <source>
        <dbReference type="ARBA" id="ARBA00022692"/>
    </source>
</evidence>
<dbReference type="GO" id="GO:0031460">
    <property type="term" value="P:glycine betaine transport"/>
    <property type="evidence" value="ECO:0007669"/>
    <property type="project" value="TreeGrafter"/>
</dbReference>
<reference evidence="11" key="1">
    <citation type="submission" date="2017-08" db="EMBL/GenBank/DDBJ databases">
        <authorList>
            <person name="Varghese N."/>
            <person name="Submissions S."/>
        </authorList>
    </citation>
    <scope>NUCLEOTIDE SEQUENCE [LARGE SCALE GENOMIC DNA]</scope>
    <source>
        <strain evidence="11">DSM 4725</strain>
    </source>
</reference>
<evidence type="ECO:0000256" key="7">
    <source>
        <dbReference type="RuleBase" id="RU363032"/>
    </source>
</evidence>
<dbReference type="Gene3D" id="1.10.3720.10">
    <property type="entry name" value="MetI-like"/>
    <property type="match status" value="1"/>
</dbReference>
<protein>
    <submittedName>
        <fullName evidence="10">Glycine betaine/proline transport system permease protein</fullName>
    </submittedName>
</protein>
<feature type="transmembrane region" description="Helical" evidence="7">
    <location>
        <begin position="259"/>
        <end position="279"/>
    </location>
</feature>
<proteinExistence type="inferred from homology"/>
<dbReference type="Proteomes" id="UP000219435">
    <property type="component" value="Unassembled WGS sequence"/>
</dbReference>
<feature type="domain" description="ABC transmembrane type-1" evidence="9">
    <location>
        <begin position="101"/>
        <end position="280"/>
    </location>
</feature>
<dbReference type="EMBL" id="OBQI01000003">
    <property type="protein sequence ID" value="SOC49441.1"/>
    <property type="molecule type" value="Genomic_DNA"/>
</dbReference>
<gene>
    <name evidence="10" type="ORF">SAMN05660748_2163</name>
</gene>
<dbReference type="Pfam" id="PF00528">
    <property type="entry name" value="BPD_transp_1"/>
    <property type="match status" value="1"/>
</dbReference>
<keyword evidence="6 7" id="KW-0472">Membrane</keyword>
<keyword evidence="4 7" id="KW-0812">Transmembrane</keyword>
<name>A0A285VAB3_9ACTN</name>
<dbReference type="SUPFAM" id="SSF161098">
    <property type="entry name" value="MetI-like"/>
    <property type="match status" value="1"/>
</dbReference>
<keyword evidence="5 7" id="KW-1133">Transmembrane helix</keyword>
<evidence type="ECO:0000256" key="2">
    <source>
        <dbReference type="ARBA" id="ARBA00022448"/>
    </source>
</evidence>
<evidence type="ECO:0000259" key="9">
    <source>
        <dbReference type="PROSITE" id="PS50928"/>
    </source>
</evidence>
<evidence type="ECO:0000256" key="8">
    <source>
        <dbReference type="SAM" id="MobiDB-lite"/>
    </source>
</evidence>
<accession>A0A285VAB3</accession>
<evidence type="ECO:0000313" key="10">
    <source>
        <dbReference type="EMBL" id="SOC49441.1"/>
    </source>
</evidence>